<keyword evidence="3" id="KW-1185">Reference proteome</keyword>
<dbReference type="EMBL" id="MCRJ01000086">
    <property type="protein sequence ID" value="ODN69527.1"/>
    <property type="molecule type" value="Genomic_DNA"/>
</dbReference>
<comment type="caution">
    <text evidence="2">The sequence shown here is derived from an EMBL/GenBank/DDBJ whole genome shotgun (WGS) entry which is preliminary data.</text>
</comment>
<dbReference type="PATRIC" id="fig|1439726.3.peg.3323"/>
<evidence type="ECO:0000313" key="3">
    <source>
        <dbReference type="Proteomes" id="UP000094622"/>
    </source>
</evidence>
<reference evidence="2 3" key="1">
    <citation type="submission" date="2016-07" db="EMBL/GenBank/DDBJ databases">
        <title>Draft Genome Sequence of Methylobrevis pamukkalensis PK2.</title>
        <authorList>
            <person name="Vasilenko O.V."/>
            <person name="Doronina N.V."/>
            <person name="Shmareva M.N."/>
            <person name="Tarlachkov S.V."/>
            <person name="Mustakhimov I."/>
            <person name="Trotsenko Y.A."/>
        </authorList>
    </citation>
    <scope>NUCLEOTIDE SEQUENCE [LARGE SCALE GENOMIC DNA]</scope>
    <source>
        <strain evidence="2 3">PK2</strain>
    </source>
</reference>
<name>A0A1E3GZP5_9HYPH</name>
<dbReference type="Gene3D" id="2.60.260.40">
    <property type="entry name" value="q5lls5 like domains"/>
    <property type="match status" value="1"/>
</dbReference>
<dbReference type="RefSeq" id="WP_069307581.1">
    <property type="nucleotide sequence ID" value="NZ_MCRJ01000086.1"/>
</dbReference>
<dbReference type="AlphaFoldDB" id="A0A1E3GZP5"/>
<keyword evidence="2" id="KW-0863">Zinc-finger</keyword>
<dbReference type="Pfam" id="PF10276">
    <property type="entry name" value="zf-CHCC"/>
    <property type="match status" value="1"/>
</dbReference>
<evidence type="ECO:0000259" key="1">
    <source>
        <dbReference type="Pfam" id="PF10276"/>
    </source>
</evidence>
<protein>
    <submittedName>
        <fullName evidence="2">Zinc-finger domain protein</fullName>
    </submittedName>
</protein>
<dbReference type="GO" id="GO:0008270">
    <property type="term" value="F:zinc ion binding"/>
    <property type="evidence" value="ECO:0007669"/>
    <property type="project" value="UniProtKB-KW"/>
</dbReference>
<dbReference type="OrthoDB" id="9807344at2"/>
<proteinExistence type="predicted"/>
<dbReference type="Proteomes" id="UP000094622">
    <property type="component" value="Unassembled WGS sequence"/>
</dbReference>
<keyword evidence="2" id="KW-0479">Metal-binding</keyword>
<feature type="domain" description="Zinc finger CHCC-type" evidence="1">
    <location>
        <begin position="23"/>
        <end position="58"/>
    </location>
</feature>
<organism evidence="2 3">
    <name type="scientific">Methylobrevis pamukkalensis</name>
    <dbReference type="NCBI Taxonomy" id="1439726"/>
    <lineage>
        <taxon>Bacteria</taxon>
        <taxon>Pseudomonadati</taxon>
        <taxon>Pseudomonadota</taxon>
        <taxon>Alphaproteobacteria</taxon>
        <taxon>Hyphomicrobiales</taxon>
        <taxon>Pleomorphomonadaceae</taxon>
        <taxon>Methylobrevis</taxon>
    </lineage>
</organism>
<evidence type="ECO:0000313" key="2">
    <source>
        <dbReference type="EMBL" id="ODN69527.1"/>
    </source>
</evidence>
<dbReference type="InterPro" id="IPR019401">
    <property type="entry name" value="Znf_CHCC"/>
</dbReference>
<gene>
    <name evidence="2" type="ORF">A6302_03164</name>
</gene>
<sequence>MAHSVVPHIHNDGGHEVVRIGAREFMCIGAKPPFDHPHVFLDLGDDVERVCPYCSTLYRFDPALHADETVPAGCLLAAAHL</sequence>
<keyword evidence="2" id="KW-0862">Zinc</keyword>
<accession>A0A1E3GZP5</accession>